<keyword evidence="4" id="KW-1185">Reference proteome</keyword>
<evidence type="ECO:0000259" key="1">
    <source>
        <dbReference type="Pfam" id="PF01841"/>
    </source>
</evidence>
<accession>G8NQG1</accession>
<sequence>MAVALAPVAAHAADPFLKPTKEELEMKSLPGYPGASAVVLFREEISKDDLHVFQNYNRIKILTEEGKKYANVELGFVSSSATGYMENGDDKMVGDIIGRTIHADGTIIPFTGKPYLKVIEKTKGYKVQEKVFTLPDVEVGSIIEYRYSTRYNDNVYEAPSWYIQGDLYLRAAHYVWYPTSHEMSDGETGDPINSISWLPILPPGTELVHRDLPGTDAVGRVLRVYEVNIKDVPPQTEEEFMPPIASFSYRVLFNFTPYRTPAEYWKSRGKVWSKAVDGFAGPNSDLRSATESIIAGANTQDEKLRKIYAAVMALENTSYTRAHEQREDKAEGLGKVSNASDVLSHKRGDSAQLTELFVGMARAAGMKAYMMLVPDRSSELFAPGRMSFSQFSDLIAIVNVDGKEQFFAPGSRYCPYASLPWEDTVAQGLRQVEGGTDFGHTMDVSYKDNKTVRIANLKMDEHGGITGKINLTFDGAPALHWRQQALKGDEESIKHSLRTSLEEMLPKTLEVKVSEIHGISDYEKPLTVDYEVKGTLGTPTGKRLVLPVDLFRAGSTATFTHEKRELAVYFHYPQMTQDALRINFPANFSIEGSPASSRFDMKGSGLYNMTVTPAPTNVTVRRDFIFNDLFVMPKNYPGLRSFYSQFEAKDQESIVLKVAATEASASAGPEVK</sequence>
<evidence type="ECO:0000313" key="3">
    <source>
        <dbReference type="EMBL" id="AEU36110.1"/>
    </source>
</evidence>
<name>G8NQG1_GRAMM</name>
<dbReference type="Pfam" id="PF12969">
    <property type="entry name" value="DUF3857"/>
    <property type="match status" value="1"/>
</dbReference>
<dbReference type="Proteomes" id="UP000007113">
    <property type="component" value="Chromosome"/>
</dbReference>
<dbReference type="STRING" id="682795.AciX8_1772"/>
<proteinExistence type="predicted"/>
<dbReference type="Gene3D" id="3.10.620.30">
    <property type="match status" value="1"/>
</dbReference>
<protein>
    <submittedName>
        <fullName evidence="3">Transglutaminase domain-containing protein</fullName>
    </submittedName>
</protein>
<reference evidence="3 4" key="1">
    <citation type="submission" date="2011-11" db="EMBL/GenBank/DDBJ databases">
        <title>Complete sequence of Granulicella mallensis MP5ACTX8.</title>
        <authorList>
            <consortium name="US DOE Joint Genome Institute"/>
            <person name="Lucas S."/>
            <person name="Copeland A."/>
            <person name="Lapidus A."/>
            <person name="Cheng J.-F."/>
            <person name="Goodwin L."/>
            <person name="Pitluck S."/>
            <person name="Peters L."/>
            <person name="Lu M."/>
            <person name="Detter J.C."/>
            <person name="Han C."/>
            <person name="Tapia R."/>
            <person name="Land M."/>
            <person name="Hauser L."/>
            <person name="Kyrpides N."/>
            <person name="Ivanova N."/>
            <person name="Mikhailova N."/>
            <person name="Pagani I."/>
            <person name="Rawat S."/>
            <person name="Mannisto M."/>
            <person name="Haggblom M."/>
            <person name="Woyke T."/>
        </authorList>
    </citation>
    <scope>NUCLEOTIDE SEQUENCE [LARGE SCALE GENOMIC DNA]</scope>
    <source>
        <strain evidence="4">ATCC BAA-1857 / DSM 23137 / MP5ACTX8</strain>
    </source>
</reference>
<dbReference type="EMBL" id="CP003130">
    <property type="protein sequence ID" value="AEU36110.1"/>
    <property type="molecule type" value="Genomic_DNA"/>
</dbReference>
<evidence type="ECO:0000313" key="4">
    <source>
        <dbReference type="Proteomes" id="UP000007113"/>
    </source>
</evidence>
<organism evidence="3 4">
    <name type="scientific">Granulicella mallensis (strain ATCC BAA-1857 / DSM 23137 / MP5ACTX8)</name>
    <dbReference type="NCBI Taxonomy" id="682795"/>
    <lineage>
        <taxon>Bacteria</taxon>
        <taxon>Pseudomonadati</taxon>
        <taxon>Acidobacteriota</taxon>
        <taxon>Terriglobia</taxon>
        <taxon>Terriglobales</taxon>
        <taxon>Acidobacteriaceae</taxon>
        <taxon>Granulicella</taxon>
    </lineage>
</organism>
<dbReference type="InterPro" id="IPR002931">
    <property type="entry name" value="Transglutaminase-like"/>
</dbReference>
<gene>
    <name evidence="3" type="ordered locus">AciX8_1772</name>
</gene>
<dbReference type="KEGG" id="gma:AciX8_1772"/>
<dbReference type="AlphaFoldDB" id="G8NQG1"/>
<dbReference type="InterPro" id="IPR024618">
    <property type="entry name" value="DUF3857"/>
</dbReference>
<dbReference type="Pfam" id="PF01841">
    <property type="entry name" value="Transglut_core"/>
    <property type="match status" value="1"/>
</dbReference>
<dbReference type="Gene3D" id="2.60.120.1130">
    <property type="match status" value="1"/>
</dbReference>
<evidence type="ECO:0000259" key="2">
    <source>
        <dbReference type="Pfam" id="PF12969"/>
    </source>
</evidence>
<dbReference type="eggNOG" id="COG1305">
    <property type="taxonomic scope" value="Bacteria"/>
</dbReference>
<dbReference type="Gene3D" id="2.60.40.3140">
    <property type="match status" value="1"/>
</dbReference>
<feature type="domain" description="DUF3857" evidence="2">
    <location>
        <begin position="48"/>
        <end position="234"/>
    </location>
</feature>
<dbReference type="HOGENOM" id="CLU_418439_0_0_0"/>
<feature type="domain" description="Transglutaminase-like" evidence="1">
    <location>
        <begin position="289"/>
        <end position="368"/>
    </location>
</feature>